<dbReference type="AlphaFoldDB" id="A0AAF0FQV3"/>
<dbReference type="GeneID" id="79948848"/>
<organism evidence="1 2">
    <name type="scientific">Methanomicrobium antiquum</name>
    <dbReference type="NCBI Taxonomy" id="487686"/>
    <lineage>
        <taxon>Archaea</taxon>
        <taxon>Methanobacteriati</taxon>
        <taxon>Methanobacteriota</taxon>
        <taxon>Stenosarchaea group</taxon>
        <taxon>Methanomicrobia</taxon>
        <taxon>Methanomicrobiales</taxon>
        <taxon>Methanomicrobiaceae</taxon>
        <taxon>Methanomicrobium</taxon>
    </lineage>
</organism>
<name>A0AAF0FQV3_9EURY</name>
<dbReference type="Proteomes" id="UP001218895">
    <property type="component" value="Chromosome"/>
</dbReference>
<evidence type="ECO:0000313" key="1">
    <source>
        <dbReference type="EMBL" id="WFN36929.1"/>
    </source>
</evidence>
<evidence type="ECO:0000313" key="2">
    <source>
        <dbReference type="Proteomes" id="UP001218895"/>
    </source>
</evidence>
<reference evidence="1" key="1">
    <citation type="submission" date="2022-01" db="EMBL/GenBank/DDBJ databases">
        <title>Complete genome of Methanomicrobium antiquum DSM 21220.</title>
        <authorList>
            <person name="Chen S.-C."/>
            <person name="You Y.-T."/>
            <person name="Zhou Y.-Z."/>
            <person name="Lai M.-C."/>
        </authorList>
    </citation>
    <scope>NUCLEOTIDE SEQUENCE</scope>
    <source>
        <strain evidence="1">DSM 21220</strain>
    </source>
</reference>
<gene>
    <name evidence="1" type="ORF">L1994_00590</name>
</gene>
<dbReference type="RefSeq" id="WP_278099766.1">
    <property type="nucleotide sequence ID" value="NZ_CP091092.1"/>
</dbReference>
<accession>A0AAF0FQV3</accession>
<dbReference type="EMBL" id="CP091092">
    <property type="protein sequence ID" value="WFN36929.1"/>
    <property type="molecule type" value="Genomic_DNA"/>
</dbReference>
<protein>
    <submittedName>
        <fullName evidence="1">Uncharacterized protein</fullName>
    </submittedName>
</protein>
<sequence length="211" mass="23723">MIFISRKSVKTGFSIFIVIVMLLSYAVAAEKLTGGGDEPNLTIKELCKKNITTTEIYNLQKYCGDEYPGLPYGANIWDENGPVNLSALNKSEKKKYGLESALIGGNGYVVLGYMKNEIGEGESIPFYKQMPGETENFTIDLNWMNTKSRLKLTIFAPDGIMGPYYDESDGLVNGRLFLRISRPEGVESGEWYVVIEAEKTEDKQPFIYLMY</sequence>
<dbReference type="KEGG" id="manq:L1994_00590"/>
<keyword evidence="2" id="KW-1185">Reference proteome</keyword>
<proteinExistence type="predicted"/>